<dbReference type="RefSeq" id="WP_390362906.1">
    <property type="nucleotide sequence ID" value="NZ_JBHTKJ010000034.1"/>
</dbReference>
<dbReference type="PROSITE" id="PS00062">
    <property type="entry name" value="ALDOKETO_REDUCTASE_2"/>
    <property type="match status" value="1"/>
</dbReference>
<dbReference type="EMBL" id="JBHTKJ010000034">
    <property type="protein sequence ID" value="MFD1039245.1"/>
    <property type="molecule type" value="Genomic_DNA"/>
</dbReference>
<evidence type="ECO:0000259" key="2">
    <source>
        <dbReference type="Pfam" id="PF00248"/>
    </source>
</evidence>
<dbReference type="InterPro" id="IPR050523">
    <property type="entry name" value="AKR_Detox_Biosynth"/>
</dbReference>
<dbReference type="InterPro" id="IPR018170">
    <property type="entry name" value="Aldo/ket_reductase_CS"/>
</dbReference>
<comment type="caution">
    <text evidence="3">The sequence shown here is derived from an EMBL/GenBank/DDBJ whole genome shotgun (WGS) entry which is preliminary data.</text>
</comment>
<reference evidence="4" key="1">
    <citation type="journal article" date="2019" name="Int. J. Syst. Evol. Microbiol.">
        <title>The Global Catalogue of Microorganisms (GCM) 10K type strain sequencing project: providing services to taxonomists for standard genome sequencing and annotation.</title>
        <authorList>
            <consortium name="The Broad Institute Genomics Platform"/>
            <consortium name="The Broad Institute Genome Sequencing Center for Infectious Disease"/>
            <person name="Wu L."/>
            <person name="Ma J."/>
        </authorList>
    </citation>
    <scope>NUCLEOTIDE SEQUENCE [LARGE SCALE GENOMIC DNA]</scope>
    <source>
        <strain evidence="4">CCUG 56754</strain>
    </source>
</reference>
<dbReference type="InterPro" id="IPR036812">
    <property type="entry name" value="NAD(P)_OxRdtase_dom_sf"/>
</dbReference>
<accession>A0ABW3LMR4</accession>
<dbReference type="Proteomes" id="UP001597040">
    <property type="component" value="Unassembled WGS sequence"/>
</dbReference>
<evidence type="ECO:0000256" key="1">
    <source>
        <dbReference type="ARBA" id="ARBA00023002"/>
    </source>
</evidence>
<gene>
    <name evidence="3" type="ORF">ACFQ3N_12705</name>
</gene>
<evidence type="ECO:0000313" key="4">
    <source>
        <dbReference type="Proteomes" id="UP001597040"/>
    </source>
</evidence>
<dbReference type="InterPro" id="IPR020471">
    <property type="entry name" value="AKR"/>
</dbReference>
<dbReference type="Gene3D" id="3.20.20.100">
    <property type="entry name" value="NADP-dependent oxidoreductase domain"/>
    <property type="match status" value="1"/>
</dbReference>
<keyword evidence="1" id="KW-0560">Oxidoreductase</keyword>
<organism evidence="3 4">
    <name type="scientific">Virgibacillus byunsanensis</name>
    <dbReference type="NCBI Taxonomy" id="570945"/>
    <lineage>
        <taxon>Bacteria</taxon>
        <taxon>Bacillati</taxon>
        <taxon>Bacillota</taxon>
        <taxon>Bacilli</taxon>
        <taxon>Bacillales</taxon>
        <taxon>Bacillaceae</taxon>
        <taxon>Virgibacillus</taxon>
    </lineage>
</organism>
<keyword evidence="4" id="KW-1185">Reference proteome</keyword>
<dbReference type="PRINTS" id="PR00069">
    <property type="entry name" value="ALDKETRDTASE"/>
</dbReference>
<proteinExistence type="predicted"/>
<feature type="domain" description="NADP-dependent oxidoreductase" evidence="2">
    <location>
        <begin position="16"/>
        <end position="307"/>
    </location>
</feature>
<dbReference type="Pfam" id="PF00248">
    <property type="entry name" value="Aldo_ket_red"/>
    <property type="match status" value="1"/>
</dbReference>
<sequence length="312" mass="35065">MVQKIELGKTGLHIHPIGLGANKIGEENKETNTEYGGKIIESAMENGLNFIDTAFLYGRGLSEEIIGKTLKENKWRNSAVIATKGSHKYVGDDVIVDNSPDFLNETVDQSLKRLQTDVIDLFYIHFPDEGTPKYESIGALQRLKEAGKIRAIGVSNFSMNQLKEANQDGYLEVVQGNYNLLDRSAEKELFPYLIENDISFVPYFPLASGLLAGKYNKDTILSERQKKKPQFQGDEYLKHLANVEKIRGIANKHHVEVAHVVLAYYLTKNPIDSVIPGARNSKQLIHNLKAADVEISSEDMETIDQVYPLHYN</sequence>
<dbReference type="SUPFAM" id="SSF51430">
    <property type="entry name" value="NAD(P)-linked oxidoreductase"/>
    <property type="match status" value="1"/>
</dbReference>
<dbReference type="PANTHER" id="PTHR43364">
    <property type="entry name" value="NADH-SPECIFIC METHYLGLYOXAL REDUCTASE-RELATED"/>
    <property type="match status" value="1"/>
</dbReference>
<name>A0ABW3LMR4_9BACI</name>
<protein>
    <submittedName>
        <fullName evidence="3">Aldo/keto reductase</fullName>
    </submittedName>
</protein>
<dbReference type="InterPro" id="IPR023210">
    <property type="entry name" value="NADP_OxRdtase_dom"/>
</dbReference>
<dbReference type="PANTHER" id="PTHR43364:SF4">
    <property type="entry name" value="NAD(P)-LINKED OXIDOREDUCTASE SUPERFAMILY PROTEIN"/>
    <property type="match status" value="1"/>
</dbReference>
<evidence type="ECO:0000313" key="3">
    <source>
        <dbReference type="EMBL" id="MFD1039245.1"/>
    </source>
</evidence>